<gene>
    <name evidence="2" type="ORF">BBRV_LOCUS10948</name>
</gene>
<feature type="compositionally biased region" description="Low complexity" evidence="1">
    <location>
        <begin position="50"/>
        <end position="59"/>
    </location>
</feature>
<accession>A0A6V7I072</accession>
<evidence type="ECO:0000256" key="1">
    <source>
        <dbReference type="SAM" id="MobiDB-lite"/>
    </source>
</evidence>
<feature type="region of interest" description="Disordered" evidence="1">
    <location>
        <begin position="1"/>
        <end position="38"/>
    </location>
</feature>
<proteinExistence type="predicted"/>
<feature type="region of interest" description="Disordered" evidence="1">
    <location>
        <begin position="50"/>
        <end position="72"/>
    </location>
</feature>
<dbReference type="AlphaFoldDB" id="A0A6V7I072"/>
<name>A0A6V7I072_9HYME</name>
<dbReference type="EMBL" id="CADCXW020000002">
    <property type="protein sequence ID" value="CAD1532534.1"/>
    <property type="molecule type" value="Genomic_DNA"/>
</dbReference>
<organism evidence="2">
    <name type="scientific">Bracon brevicornis</name>
    <dbReference type="NCBI Taxonomy" id="1563983"/>
    <lineage>
        <taxon>Eukaryota</taxon>
        <taxon>Metazoa</taxon>
        <taxon>Ecdysozoa</taxon>
        <taxon>Arthropoda</taxon>
        <taxon>Hexapoda</taxon>
        <taxon>Insecta</taxon>
        <taxon>Pterygota</taxon>
        <taxon>Neoptera</taxon>
        <taxon>Endopterygota</taxon>
        <taxon>Hymenoptera</taxon>
        <taxon>Apocrita</taxon>
        <taxon>Ichneumonoidea</taxon>
        <taxon>Braconidae</taxon>
        <taxon>Braconinae</taxon>
        <taxon>Bracon</taxon>
    </lineage>
</organism>
<evidence type="ECO:0000313" key="2">
    <source>
        <dbReference type="EMBL" id="CAD1532534.1"/>
    </source>
</evidence>
<sequence length="110" mass="11618">MSTSDGVPLSGPGIGNGARPTSTYPGGQQTQDGFGSNKTVAVTVVGTGAASTTAATAAPKRPPRRTKPAPDRPARALFFLPLNNPIRKLCIGVVEWKYPLKKKFIWQAKK</sequence>
<feature type="compositionally biased region" description="Polar residues" evidence="1">
    <location>
        <begin position="19"/>
        <end position="38"/>
    </location>
</feature>
<protein>
    <submittedName>
        <fullName evidence="2">Uncharacterized protein</fullName>
    </submittedName>
</protein>
<reference evidence="2" key="1">
    <citation type="submission" date="2020-07" db="EMBL/GenBank/DDBJ databases">
        <authorList>
            <person name="Ferguson B K."/>
        </authorList>
    </citation>
    <scope>NUCLEOTIDE SEQUENCE</scope>
    <source>
        <strain evidence="2">L06</strain>
    </source>
</reference>